<dbReference type="Gene3D" id="1.10.8.60">
    <property type="match status" value="1"/>
</dbReference>
<dbReference type="GO" id="GO:0003677">
    <property type="term" value="F:DNA binding"/>
    <property type="evidence" value="ECO:0007669"/>
    <property type="project" value="InterPro"/>
</dbReference>
<sequence length="374" mass="42092">MAVAIYRKYRPKKFGDLLGQEEIVEVLQNAARQDKIAHAYLFYGARGTGKTTAARLLAKIANCETRATDPEFKKQGEPCNNCRVCAEVDRGQALDVIEIDAASNRGIDEIRDLKEGIKLSPTSYRYKVFIIDEVHMLTRDAFNALLKTLEEPPAHAIIVMATTEFEKLPATIVSRAQRFAFRRLPKVVIFEKLKTIAKAEKIEATEEGLEMIAAAGEGSLRDAESLFDQITSFGEKITGEAVERIIGKVGLSKIDAFAELLFAQDTDKALKALYELHEKGHNLVQFNKDLIHYLRRIITLLASPAIESEYQKELTTDELQRIKKHAAHAHPGMGEKEYLDILKRLLQAYQDMRYSPFAVIPFEVAVIEATQKPK</sequence>
<dbReference type="GO" id="GO:0006261">
    <property type="term" value="P:DNA-templated DNA replication"/>
    <property type="evidence" value="ECO:0007669"/>
    <property type="project" value="TreeGrafter"/>
</dbReference>
<keyword evidence="3 11" id="KW-0548">Nucleotidyltransferase</keyword>
<evidence type="ECO:0000256" key="11">
    <source>
        <dbReference type="RuleBase" id="RU364063"/>
    </source>
</evidence>
<dbReference type="FunFam" id="3.40.50.300:FF:000014">
    <property type="entry name" value="DNA polymerase III subunit gamma/tau"/>
    <property type="match status" value="1"/>
</dbReference>
<dbReference type="Gene3D" id="3.40.50.300">
    <property type="entry name" value="P-loop containing nucleotide triphosphate hydrolases"/>
    <property type="match status" value="1"/>
</dbReference>
<dbReference type="InterPro" id="IPR008921">
    <property type="entry name" value="DNA_pol3_clamp-load_cplx_C"/>
</dbReference>
<keyword evidence="4 11" id="KW-0235">DNA replication</keyword>
<comment type="similarity">
    <text evidence="1 11">Belongs to the DnaX/STICHEL family.</text>
</comment>
<evidence type="ECO:0000313" key="13">
    <source>
        <dbReference type="EMBL" id="OGY97020.1"/>
    </source>
</evidence>
<reference evidence="13 14" key="1">
    <citation type="journal article" date="2016" name="Nat. Commun.">
        <title>Thousands of microbial genomes shed light on interconnected biogeochemical processes in an aquifer system.</title>
        <authorList>
            <person name="Anantharaman K."/>
            <person name="Brown C.T."/>
            <person name="Hug L.A."/>
            <person name="Sharon I."/>
            <person name="Castelle C.J."/>
            <person name="Probst A.J."/>
            <person name="Thomas B.C."/>
            <person name="Singh A."/>
            <person name="Wilkins M.J."/>
            <person name="Karaoz U."/>
            <person name="Brodie E.L."/>
            <person name="Williams K.H."/>
            <person name="Hubbard S.S."/>
            <person name="Banfield J.F."/>
        </authorList>
    </citation>
    <scope>NUCLEOTIDE SEQUENCE [LARGE SCALE GENOMIC DNA]</scope>
</reference>
<dbReference type="Pfam" id="PF22608">
    <property type="entry name" value="DNAX_ATPase_lid"/>
    <property type="match status" value="1"/>
</dbReference>
<accession>A0A1G2C8P9</accession>
<dbReference type="InterPro" id="IPR003593">
    <property type="entry name" value="AAA+_ATPase"/>
</dbReference>
<keyword evidence="8 11" id="KW-0067">ATP-binding</keyword>
<dbReference type="InterPro" id="IPR022754">
    <property type="entry name" value="DNA_pol_III_gamma-3"/>
</dbReference>
<dbReference type="EMBL" id="MHKV01000026">
    <property type="protein sequence ID" value="OGY97020.1"/>
    <property type="molecule type" value="Genomic_DNA"/>
</dbReference>
<evidence type="ECO:0000256" key="9">
    <source>
        <dbReference type="ARBA" id="ARBA00022932"/>
    </source>
</evidence>
<proteinExistence type="inferred from homology"/>
<dbReference type="CDD" id="cd18137">
    <property type="entry name" value="HLD_clamp_pol_III_gamma_tau"/>
    <property type="match status" value="1"/>
</dbReference>
<keyword evidence="5" id="KW-0479">Metal-binding</keyword>
<feature type="domain" description="AAA+ ATPase" evidence="12">
    <location>
        <begin position="36"/>
        <end position="194"/>
    </location>
</feature>
<comment type="function">
    <text evidence="11">DNA polymerase III is a complex, multichain enzyme responsible for most of the replicative synthesis in bacteria. This DNA polymerase also exhibits 3' to 5' exonuclease activity.</text>
</comment>
<dbReference type="AlphaFoldDB" id="A0A1G2C8P9"/>
<evidence type="ECO:0000256" key="7">
    <source>
        <dbReference type="ARBA" id="ARBA00022833"/>
    </source>
</evidence>
<dbReference type="CDD" id="cd00009">
    <property type="entry name" value="AAA"/>
    <property type="match status" value="1"/>
</dbReference>
<evidence type="ECO:0000313" key="14">
    <source>
        <dbReference type="Proteomes" id="UP000176349"/>
    </source>
</evidence>
<evidence type="ECO:0000256" key="8">
    <source>
        <dbReference type="ARBA" id="ARBA00022840"/>
    </source>
</evidence>
<dbReference type="InterPro" id="IPR012763">
    <property type="entry name" value="DNA_pol_III_sug/sutau_N"/>
</dbReference>
<keyword evidence="2 11" id="KW-0808">Transferase</keyword>
<evidence type="ECO:0000256" key="5">
    <source>
        <dbReference type="ARBA" id="ARBA00022723"/>
    </source>
</evidence>
<keyword evidence="7" id="KW-0862">Zinc</keyword>
<keyword evidence="9 11" id="KW-0239">DNA-directed DNA polymerase</keyword>
<dbReference type="InterPro" id="IPR045085">
    <property type="entry name" value="HLD_clamp_pol_III_gamma_tau"/>
</dbReference>
<comment type="subunit">
    <text evidence="11">DNA polymerase III contains a core (composed of alpha, epsilon and theta chains) that associates with a tau subunit. This core dimerizes to form the POLIII' complex. PolIII' associates with the gamma complex (composed of gamma, delta, delta', psi and chi chains) and with the beta chain to form the complete DNA polymerase III complex.</text>
</comment>
<dbReference type="SUPFAM" id="SSF48019">
    <property type="entry name" value="post-AAA+ oligomerization domain-like"/>
    <property type="match status" value="1"/>
</dbReference>
<dbReference type="Gene3D" id="1.20.272.10">
    <property type="match status" value="1"/>
</dbReference>
<evidence type="ECO:0000256" key="4">
    <source>
        <dbReference type="ARBA" id="ARBA00022705"/>
    </source>
</evidence>
<dbReference type="NCBIfam" id="NF004046">
    <property type="entry name" value="PRK05563.1"/>
    <property type="match status" value="1"/>
</dbReference>
<gene>
    <name evidence="11" type="primary">dnaX</name>
    <name evidence="13" type="ORF">A2128_01515</name>
</gene>
<dbReference type="GO" id="GO:0003887">
    <property type="term" value="F:DNA-directed DNA polymerase activity"/>
    <property type="evidence" value="ECO:0007669"/>
    <property type="project" value="UniProtKB-KW"/>
</dbReference>
<protein>
    <recommendedName>
        <fullName evidence="11">DNA polymerase III subunit gamma/tau</fullName>
        <ecNumber evidence="11">2.7.7.7</ecNumber>
    </recommendedName>
</protein>
<evidence type="ECO:0000256" key="10">
    <source>
        <dbReference type="ARBA" id="ARBA00049244"/>
    </source>
</evidence>
<evidence type="ECO:0000256" key="3">
    <source>
        <dbReference type="ARBA" id="ARBA00022695"/>
    </source>
</evidence>
<dbReference type="Pfam" id="PF12169">
    <property type="entry name" value="DNA_pol3_gamma3"/>
    <property type="match status" value="1"/>
</dbReference>
<dbReference type="GO" id="GO:0005524">
    <property type="term" value="F:ATP binding"/>
    <property type="evidence" value="ECO:0007669"/>
    <property type="project" value="UniProtKB-KW"/>
</dbReference>
<dbReference type="EC" id="2.7.7.7" evidence="11"/>
<organism evidence="13 14">
    <name type="scientific">Candidatus Liptonbacteria bacterium GWC1_60_9</name>
    <dbReference type="NCBI Taxonomy" id="1798645"/>
    <lineage>
        <taxon>Bacteria</taxon>
        <taxon>Candidatus Liptoniibacteriota</taxon>
    </lineage>
</organism>
<dbReference type="PANTHER" id="PTHR11669:SF0">
    <property type="entry name" value="PROTEIN STICHEL-LIKE 2"/>
    <property type="match status" value="1"/>
</dbReference>
<dbReference type="GO" id="GO:0009360">
    <property type="term" value="C:DNA polymerase III complex"/>
    <property type="evidence" value="ECO:0007669"/>
    <property type="project" value="InterPro"/>
</dbReference>
<evidence type="ECO:0000259" key="12">
    <source>
        <dbReference type="SMART" id="SM00382"/>
    </source>
</evidence>
<dbReference type="InterPro" id="IPR050238">
    <property type="entry name" value="DNA_Rep/Repair_Clamp_Loader"/>
</dbReference>
<evidence type="ECO:0000256" key="1">
    <source>
        <dbReference type="ARBA" id="ARBA00006360"/>
    </source>
</evidence>
<dbReference type="Proteomes" id="UP000176349">
    <property type="component" value="Unassembled WGS sequence"/>
</dbReference>
<dbReference type="SMART" id="SM00382">
    <property type="entry name" value="AAA"/>
    <property type="match status" value="1"/>
</dbReference>
<evidence type="ECO:0000256" key="2">
    <source>
        <dbReference type="ARBA" id="ARBA00022679"/>
    </source>
</evidence>
<comment type="caution">
    <text evidence="13">The sequence shown here is derived from an EMBL/GenBank/DDBJ whole genome shotgun (WGS) entry which is preliminary data.</text>
</comment>
<name>A0A1G2C8P9_9BACT</name>
<comment type="catalytic activity">
    <reaction evidence="10 11">
        <text>DNA(n) + a 2'-deoxyribonucleoside 5'-triphosphate = DNA(n+1) + diphosphate</text>
        <dbReference type="Rhea" id="RHEA:22508"/>
        <dbReference type="Rhea" id="RHEA-COMP:17339"/>
        <dbReference type="Rhea" id="RHEA-COMP:17340"/>
        <dbReference type="ChEBI" id="CHEBI:33019"/>
        <dbReference type="ChEBI" id="CHEBI:61560"/>
        <dbReference type="ChEBI" id="CHEBI:173112"/>
        <dbReference type="EC" id="2.7.7.7"/>
    </reaction>
</comment>
<dbReference type="NCBIfam" id="TIGR02397">
    <property type="entry name" value="dnaX_nterm"/>
    <property type="match status" value="1"/>
</dbReference>
<dbReference type="SUPFAM" id="SSF52540">
    <property type="entry name" value="P-loop containing nucleoside triphosphate hydrolases"/>
    <property type="match status" value="1"/>
</dbReference>
<dbReference type="GO" id="GO:0046872">
    <property type="term" value="F:metal ion binding"/>
    <property type="evidence" value="ECO:0007669"/>
    <property type="project" value="UniProtKB-KW"/>
</dbReference>
<dbReference type="PANTHER" id="PTHR11669">
    <property type="entry name" value="REPLICATION FACTOR C / DNA POLYMERASE III GAMMA-TAU SUBUNIT"/>
    <property type="match status" value="1"/>
</dbReference>
<dbReference type="InterPro" id="IPR027417">
    <property type="entry name" value="P-loop_NTPase"/>
</dbReference>
<keyword evidence="6 11" id="KW-0547">Nucleotide-binding</keyword>
<dbReference type="FunFam" id="1.10.8.60:FF:000013">
    <property type="entry name" value="DNA polymerase III subunit gamma/tau"/>
    <property type="match status" value="1"/>
</dbReference>
<evidence type="ECO:0000256" key="6">
    <source>
        <dbReference type="ARBA" id="ARBA00022741"/>
    </source>
</evidence>
<dbReference type="Pfam" id="PF13177">
    <property type="entry name" value="DNA_pol3_delta2"/>
    <property type="match status" value="1"/>
</dbReference>